<dbReference type="SUPFAM" id="SSF57850">
    <property type="entry name" value="RING/U-box"/>
    <property type="match status" value="1"/>
</dbReference>
<dbReference type="InterPro" id="IPR037197">
    <property type="entry name" value="WWE_dom_sf"/>
</dbReference>
<feature type="region of interest" description="Disordered" evidence="12">
    <location>
        <begin position="200"/>
        <end position="252"/>
    </location>
</feature>
<evidence type="ECO:0000256" key="10">
    <source>
        <dbReference type="PROSITE-ProRule" id="PRU00175"/>
    </source>
</evidence>
<feature type="compositionally biased region" description="Low complexity" evidence="12">
    <location>
        <begin position="214"/>
        <end position="223"/>
    </location>
</feature>
<dbReference type="InterPro" id="IPR004170">
    <property type="entry name" value="WWE_dom"/>
</dbReference>
<dbReference type="GO" id="GO:0007219">
    <property type="term" value="P:Notch signaling pathway"/>
    <property type="evidence" value="ECO:0007669"/>
    <property type="project" value="UniProtKB-KW"/>
</dbReference>
<evidence type="ECO:0000256" key="11">
    <source>
        <dbReference type="RuleBase" id="RU367105"/>
    </source>
</evidence>
<comment type="similarity">
    <text evidence="3 11">Belongs to the Deltex family.</text>
</comment>
<dbReference type="CDD" id="cd09633">
    <property type="entry name" value="Deltex_C"/>
    <property type="match status" value="1"/>
</dbReference>
<proteinExistence type="evidence at transcript level"/>
<keyword evidence="4 11" id="KW-0808">Transferase</keyword>
<evidence type="ECO:0000256" key="7">
    <source>
        <dbReference type="ARBA" id="ARBA00022771"/>
    </source>
</evidence>
<feature type="domain" description="WWE" evidence="14">
    <location>
        <begin position="2"/>
        <end position="84"/>
    </location>
</feature>
<evidence type="ECO:0000256" key="9">
    <source>
        <dbReference type="ARBA" id="ARBA00022976"/>
    </source>
</evidence>
<feature type="compositionally biased region" description="Basic and acidic residues" evidence="12">
    <location>
        <begin position="487"/>
        <end position="498"/>
    </location>
</feature>
<dbReference type="Gene3D" id="3.30.720.50">
    <property type="match status" value="2"/>
</dbReference>
<dbReference type="PROSITE" id="PS50918">
    <property type="entry name" value="WWE"/>
    <property type="match status" value="2"/>
</dbReference>
<name>A0A131XY19_IXORI</name>
<evidence type="ECO:0000256" key="4">
    <source>
        <dbReference type="ARBA" id="ARBA00022679"/>
    </source>
</evidence>
<evidence type="ECO:0000256" key="3">
    <source>
        <dbReference type="ARBA" id="ARBA00009413"/>
    </source>
</evidence>
<comment type="subcellular location">
    <subcellularLocation>
        <location evidence="11">Cytoplasm</location>
    </subcellularLocation>
</comment>
<dbReference type="InterPro" id="IPR039398">
    <property type="entry name" value="Deltex_fam"/>
</dbReference>
<keyword evidence="11" id="KW-0963">Cytoplasm</keyword>
<organism evidence="15">
    <name type="scientific">Ixodes ricinus</name>
    <name type="common">Common tick</name>
    <name type="synonym">Acarus ricinus</name>
    <dbReference type="NCBI Taxonomy" id="34613"/>
    <lineage>
        <taxon>Eukaryota</taxon>
        <taxon>Metazoa</taxon>
        <taxon>Ecdysozoa</taxon>
        <taxon>Arthropoda</taxon>
        <taxon>Chelicerata</taxon>
        <taxon>Arachnida</taxon>
        <taxon>Acari</taxon>
        <taxon>Parasitiformes</taxon>
        <taxon>Ixodida</taxon>
        <taxon>Ixodoidea</taxon>
        <taxon>Ixodidae</taxon>
        <taxon>Ixodinae</taxon>
        <taxon>Ixodes</taxon>
    </lineage>
</organism>
<accession>A0A131XY19</accession>
<dbReference type="PROSITE" id="PS50089">
    <property type="entry name" value="ZF_RING_2"/>
    <property type="match status" value="1"/>
</dbReference>
<feature type="domain" description="RING-type" evidence="13">
    <location>
        <begin position="273"/>
        <end position="326"/>
    </location>
</feature>
<evidence type="ECO:0000259" key="14">
    <source>
        <dbReference type="PROSITE" id="PS50918"/>
    </source>
</evidence>
<dbReference type="Pfam" id="PF18102">
    <property type="entry name" value="DTC"/>
    <property type="match status" value="1"/>
</dbReference>
<dbReference type="InterPro" id="IPR018123">
    <property type="entry name" value="WWE-dom_subgr"/>
</dbReference>
<reference evidence="15" key="1">
    <citation type="submission" date="2016-02" db="EMBL/GenBank/DDBJ databases">
        <title>RNAseq analyses of the midgut from blood- or serum-fed Ixodes ricinus ticks.</title>
        <authorList>
            <person name="Perner J."/>
            <person name="Provaznik J."/>
            <person name="Schrenkova J."/>
            <person name="Urbanova V."/>
            <person name="Ribeiro J.M."/>
            <person name="Kopacek P."/>
        </authorList>
    </citation>
    <scope>NUCLEOTIDE SEQUENCE</scope>
    <source>
        <tissue evidence="15">Gut</tissue>
    </source>
</reference>
<dbReference type="Gene3D" id="3.30.390.130">
    <property type="match status" value="1"/>
</dbReference>
<dbReference type="PANTHER" id="PTHR12622">
    <property type="entry name" value="DELTEX-RELATED"/>
    <property type="match status" value="1"/>
</dbReference>
<dbReference type="CDD" id="cd16459">
    <property type="entry name" value="RING-H2_DTX1-like"/>
    <property type="match status" value="1"/>
</dbReference>
<dbReference type="SMART" id="SM00678">
    <property type="entry name" value="WWE"/>
    <property type="match status" value="2"/>
</dbReference>
<dbReference type="FunFam" id="3.30.390.130:FF:000001">
    <property type="entry name" value="Probable E3 ubiquitin-protein ligase DTX3"/>
    <property type="match status" value="1"/>
</dbReference>
<evidence type="ECO:0000256" key="5">
    <source>
        <dbReference type="ARBA" id="ARBA00022723"/>
    </source>
</evidence>
<evidence type="ECO:0000256" key="2">
    <source>
        <dbReference type="ARBA" id="ARBA00004906"/>
    </source>
</evidence>
<dbReference type="SMART" id="SM00184">
    <property type="entry name" value="RING"/>
    <property type="match status" value="1"/>
</dbReference>
<dbReference type="GO" id="GO:0061630">
    <property type="term" value="F:ubiquitin protein ligase activity"/>
    <property type="evidence" value="ECO:0007669"/>
    <property type="project" value="UniProtKB-UniRule"/>
</dbReference>
<protein>
    <recommendedName>
        <fullName evidence="11">E3 ubiquitin-protein ligase</fullName>
        <ecNumber evidence="11">2.3.2.27</ecNumber>
    </recommendedName>
</protein>
<evidence type="ECO:0000256" key="8">
    <source>
        <dbReference type="ARBA" id="ARBA00022833"/>
    </source>
</evidence>
<dbReference type="InterPro" id="IPR001841">
    <property type="entry name" value="Znf_RING"/>
</dbReference>
<evidence type="ECO:0000256" key="12">
    <source>
        <dbReference type="SAM" id="MobiDB-lite"/>
    </source>
</evidence>
<dbReference type="InterPro" id="IPR039399">
    <property type="entry name" value="Deltex_C_sf"/>
</dbReference>
<keyword evidence="8 11" id="KW-0862">Zinc</keyword>
<keyword evidence="6" id="KW-0677">Repeat</keyword>
<evidence type="ECO:0000256" key="6">
    <source>
        <dbReference type="ARBA" id="ARBA00022737"/>
    </source>
</evidence>
<sequence length="498" mass="54318">MACSATPAGPRSVAVWEYLRFSGTWLPYPAEVCEQFEKARGQPGGTVVFVNAPGIKPHSVDVIGMRQIFAEDQGSSAAGSTVRRMLYPPDSAPAQGVSWQWLANNKATWYTYSTPLVCLIEKLRLQGWSQVNLQNYYPECIYTLDFSAMVQRNNFSGFSRSVRRLDGLRGYPPSCEDAPPAAERYPESCVADVLKQAGWAHGPASQASQDQKVPQNTPSTQRQPRTRRKRLAEAAPVELPIKTGPAEGSPCGSEEFLSAHTLDVGDPVPEEDCSICREPLCQPSAYAGSGRVVRLRRCGHPLHHACLVAMCQSSPQAGHLQCPVCKALHGVKSGNQPPGHMSCTLLPVSLPGYEGCGTIRVNYHISPGIQGPEHPHPGRPYTARGFPRRGYLPDNDQGRQALALLATAWDRRLMFTVGQSTTTGEEDTVTWNEIHQKTQMHGGAHGYPDPSYLDRLLAELADHGVLPPDTPAGPRPPPPPQQALLVPKREPLSPPKQE</sequence>
<dbReference type="GO" id="GO:0008270">
    <property type="term" value="F:zinc ion binding"/>
    <property type="evidence" value="ECO:0007669"/>
    <property type="project" value="UniProtKB-KW"/>
</dbReference>
<feature type="domain" description="WWE" evidence="14">
    <location>
        <begin position="85"/>
        <end position="164"/>
    </location>
</feature>
<feature type="region of interest" description="Disordered" evidence="12">
    <location>
        <begin position="460"/>
        <end position="498"/>
    </location>
</feature>
<dbReference type="SUPFAM" id="SSF117839">
    <property type="entry name" value="WWE domain"/>
    <property type="match status" value="2"/>
</dbReference>
<keyword evidence="5 11" id="KW-0479">Metal-binding</keyword>
<dbReference type="EMBL" id="GEFM01004786">
    <property type="protein sequence ID" value="JAP71010.1"/>
    <property type="molecule type" value="mRNA"/>
</dbReference>
<dbReference type="GO" id="GO:0005737">
    <property type="term" value="C:cytoplasm"/>
    <property type="evidence" value="ECO:0007669"/>
    <property type="project" value="UniProtKB-SubCell"/>
</dbReference>
<dbReference type="InterPro" id="IPR013083">
    <property type="entry name" value="Znf_RING/FYVE/PHD"/>
</dbReference>
<evidence type="ECO:0000313" key="15">
    <source>
        <dbReference type="EMBL" id="JAP71010.1"/>
    </source>
</evidence>
<dbReference type="UniPathway" id="UPA00143"/>
<dbReference type="Pfam" id="PF02825">
    <property type="entry name" value="WWE"/>
    <property type="match status" value="1"/>
</dbReference>
<dbReference type="EC" id="2.3.2.27" evidence="11"/>
<dbReference type="Gene3D" id="3.30.40.10">
    <property type="entry name" value="Zinc/RING finger domain, C3HC4 (zinc finger)"/>
    <property type="match status" value="1"/>
</dbReference>
<comment type="pathway">
    <text evidence="2 11">Protein modification; protein ubiquitination.</text>
</comment>
<keyword evidence="9" id="KW-0914">Notch signaling pathway</keyword>
<feature type="compositionally biased region" description="Pro residues" evidence="12">
    <location>
        <begin position="468"/>
        <end position="481"/>
    </location>
</feature>
<evidence type="ECO:0000259" key="13">
    <source>
        <dbReference type="PROSITE" id="PS50089"/>
    </source>
</evidence>
<evidence type="ECO:0000256" key="1">
    <source>
        <dbReference type="ARBA" id="ARBA00000900"/>
    </source>
</evidence>
<dbReference type="GO" id="GO:0016567">
    <property type="term" value="P:protein ubiquitination"/>
    <property type="evidence" value="ECO:0007669"/>
    <property type="project" value="UniProtKB-UniRule"/>
</dbReference>
<dbReference type="InterPro" id="IPR039396">
    <property type="entry name" value="Deltex_C"/>
</dbReference>
<keyword evidence="7 10" id="KW-0863">Zinc-finger</keyword>
<dbReference type="AlphaFoldDB" id="A0A131XY19"/>
<comment type="catalytic activity">
    <reaction evidence="1 11">
        <text>S-ubiquitinyl-[E2 ubiquitin-conjugating enzyme]-L-cysteine + [acceptor protein]-L-lysine = [E2 ubiquitin-conjugating enzyme]-L-cysteine + N(6)-ubiquitinyl-[acceptor protein]-L-lysine.</text>
        <dbReference type="EC" id="2.3.2.27"/>
    </reaction>
</comment>